<dbReference type="InterPro" id="IPR017739">
    <property type="entry name" value="T6SS-assoc_VCA0119"/>
</dbReference>
<dbReference type="RefSeq" id="WP_207501498.1">
    <property type="nucleotide sequence ID" value="NZ_LCUJ01000013.1"/>
</dbReference>
<organism evidence="2 3">
    <name type="scientific">Aliarcobacter thereius</name>
    <dbReference type="NCBI Taxonomy" id="544718"/>
    <lineage>
        <taxon>Bacteria</taxon>
        <taxon>Pseudomonadati</taxon>
        <taxon>Campylobacterota</taxon>
        <taxon>Epsilonproteobacteria</taxon>
        <taxon>Campylobacterales</taxon>
        <taxon>Arcobacteraceae</taxon>
        <taxon>Aliarcobacter</taxon>
    </lineage>
</organism>
<dbReference type="PANTHER" id="PTHR37024">
    <property type="entry name" value="TYPE VI SECRETION SYSTEM DUF2094 AND IMPA-RELATED DOMAIN PROTEIN"/>
    <property type="match status" value="1"/>
</dbReference>
<dbReference type="PANTHER" id="PTHR37024:SF5">
    <property type="entry name" value="IMPA N-TERMINAL DOMAIN-CONTAINING PROTEIN"/>
    <property type="match status" value="1"/>
</dbReference>
<dbReference type="EMBL" id="LCUJ01000013">
    <property type="protein sequence ID" value="OCL96691.1"/>
    <property type="molecule type" value="Genomic_DNA"/>
</dbReference>
<evidence type="ECO:0000313" key="3">
    <source>
        <dbReference type="Proteomes" id="UP000093281"/>
    </source>
</evidence>
<reference evidence="3" key="1">
    <citation type="submission" date="2015-05" db="EMBL/GenBank/DDBJ databases">
        <authorList>
            <person name="Rovetto F."/>
            <person name="Cocolin L."/>
            <person name="Illeghems K."/>
            <person name="Van Nieuwerburgh F."/>
            <person name="Houf K."/>
        </authorList>
    </citation>
    <scope>NUCLEOTIDE SEQUENCE [LARGE SCALE GENOMIC DNA]</scope>
    <source>
        <strain evidence="3">DU22</strain>
    </source>
</reference>
<dbReference type="Pfam" id="PF06812">
    <property type="entry name" value="ImpA_N"/>
    <property type="match status" value="1"/>
</dbReference>
<proteinExistence type="predicted"/>
<feature type="domain" description="ImpA N-terminal" evidence="1">
    <location>
        <begin position="13"/>
        <end position="115"/>
    </location>
</feature>
<name>A0A1C0B337_9BACT</name>
<dbReference type="Proteomes" id="UP000093281">
    <property type="component" value="Unassembled WGS sequence"/>
</dbReference>
<protein>
    <recommendedName>
        <fullName evidence="1">ImpA N-terminal domain-containing protein</fullName>
    </recommendedName>
</protein>
<dbReference type="AlphaFoldDB" id="A0A1C0B337"/>
<dbReference type="InterPro" id="IPR010657">
    <property type="entry name" value="ImpA_N"/>
</dbReference>
<dbReference type="Pfam" id="PF16989">
    <property type="entry name" value="T6SS_VasJ"/>
    <property type="match status" value="1"/>
</dbReference>
<evidence type="ECO:0000313" key="2">
    <source>
        <dbReference type="EMBL" id="OCL96691.1"/>
    </source>
</evidence>
<sequence>MIRKSILQEINDVVGKDCKYEDSYLNIEIEIDKISSVTQDTCDFRTVLSECEALLSKDTKDFKIATWWFYTNFKINQIEGLKYSMDCFIEFINKFYTSFYPKSKISKTNIIEWLETTLTKEIENNLNLQNSLKDSELECKILDLSLALNKVSETNRDYFKTILKLIKKQELTPKIIKEKIEVVETIKVADEKQINENKFELKTDDTITNDFDAKKVLRNIKKSASSLSDYYRQKDYSNFKSIRITRFISLIDIEDIPTSQANKTQIQAPLIEDIQSVEEFFKQNKYDEALNLSEKILEDCPFWLDGHFYTYQILEKTNYIKQANEVKLELLNFIELKKGILNLTFADGTPFASLKTKTWIEKENKNRDKEESKEVNEEKNIIDEIHNFISNNNEEESIGFFEEKISLSKSMEEKFNIKVEFLKFVISISRRDIANIYLEYILDEIKYFNLDSWNPKLVSRIYSFILTNFRSSEYHKDKIKEVYKKLCIVDIHEAYKINLK</sequence>
<comment type="caution">
    <text evidence="2">The sequence shown here is derived from an EMBL/GenBank/DDBJ whole genome shotgun (WGS) entry which is preliminary data.</text>
</comment>
<gene>
    <name evidence="2" type="ORF">AAX29_02023</name>
</gene>
<accession>A0A1C0B337</accession>
<evidence type="ECO:0000259" key="1">
    <source>
        <dbReference type="Pfam" id="PF06812"/>
    </source>
</evidence>